<protein>
    <submittedName>
        <fullName evidence="1">Uncharacterized protein</fullName>
    </submittedName>
</protein>
<evidence type="ECO:0000313" key="1">
    <source>
        <dbReference type="EMBL" id="VDK73287.1"/>
    </source>
</evidence>
<dbReference type="EMBL" id="UYRX01000086">
    <property type="protein sequence ID" value="VDK73287.1"/>
    <property type="molecule type" value="Genomic_DNA"/>
</dbReference>
<proteinExistence type="predicted"/>
<accession>A0A3P6SLV9</accession>
<keyword evidence="2" id="KW-1185">Reference proteome</keyword>
<evidence type="ECO:0000313" key="2">
    <source>
        <dbReference type="Proteomes" id="UP000277928"/>
    </source>
</evidence>
<organism evidence="1 2">
    <name type="scientific">Litomosoides sigmodontis</name>
    <name type="common">Filarial nematode worm</name>
    <dbReference type="NCBI Taxonomy" id="42156"/>
    <lineage>
        <taxon>Eukaryota</taxon>
        <taxon>Metazoa</taxon>
        <taxon>Ecdysozoa</taxon>
        <taxon>Nematoda</taxon>
        <taxon>Chromadorea</taxon>
        <taxon>Rhabditida</taxon>
        <taxon>Spirurina</taxon>
        <taxon>Spiruromorpha</taxon>
        <taxon>Filarioidea</taxon>
        <taxon>Onchocercidae</taxon>
        <taxon>Litomosoides</taxon>
    </lineage>
</organism>
<sequence length="85" mass="9127">MSAAADGEGCFERSVSLLLASATEEISRTNGLHFCVVNFTNPDPTTGVGFRSLQVDRKDESTRNASFIASCESKLVWDQALGIIS</sequence>
<gene>
    <name evidence="1" type="ORF">NLS_LOCUS2053</name>
</gene>
<dbReference type="Proteomes" id="UP000277928">
    <property type="component" value="Unassembled WGS sequence"/>
</dbReference>
<name>A0A3P6SLV9_LITSI</name>
<dbReference type="AlphaFoldDB" id="A0A3P6SLV9"/>
<reference evidence="1 2" key="1">
    <citation type="submission" date="2018-08" db="EMBL/GenBank/DDBJ databases">
        <authorList>
            <person name="Laetsch R D."/>
            <person name="Stevens L."/>
            <person name="Kumar S."/>
            <person name="Blaxter L. M."/>
        </authorList>
    </citation>
    <scope>NUCLEOTIDE SEQUENCE [LARGE SCALE GENOMIC DNA]</scope>
</reference>